<dbReference type="STRING" id="1172194.WQQ_24340"/>
<evidence type="ECO:0000313" key="2">
    <source>
        <dbReference type="Proteomes" id="UP000003704"/>
    </source>
</evidence>
<gene>
    <name evidence="1" type="ORF">WQQ_24340</name>
</gene>
<dbReference type="OrthoDB" id="9773910at2"/>
<dbReference type="AlphaFoldDB" id="I7ZB06"/>
<dbReference type="Pfam" id="PF00702">
    <property type="entry name" value="Hydrolase"/>
    <property type="match status" value="1"/>
</dbReference>
<dbReference type="InterPro" id="IPR050155">
    <property type="entry name" value="HAD-like_hydrolase_sf"/>
</dbReference>
<accession>I7ZB06</accession>
<dbReference type="InterPro" id="IPR023214">
    <property type="entry name" value="HAD_sf"/>
</dbReference>
<dbReference type="PANTHER" id="PTHR43434:SF3">
    <property type="entry name" value="GMP_IMP NUCLEOTIDASE YRFG"/>
    <property type="match status" value="1"/>
</dbReference>
<dbReference type="Gene3D" id="3.40.50.1000">
    <property type="entry name" value="HAD superfamily/HAD-like"/>
    <property type="match status" value="1"/>
</dbReference>
<dbReference type="InterPro" id="IPR006439">
    <property type="entry name" value="HAD-SF_hydro_IA"/>
</dbReference>
<dbReference type="GO" id="GO:0006281">
    <property type="term" value="P:DNA repair"/>
    <property type="evidence" value="ECO:0007669"/>
    <property type="project" value="TreeGrafter"/>
</dbReference>
<dbReference type="GO" id="GO:0008967">
    <property type="term" value="F:phosphoglycolate phosphatase activity"/>
    <property type="evidence" value="ECO:0007669"/>
    <property type="project" value="TreeGrafter"/>
</dbReference>
<dbReference type="SFLD" id="SFLDG01129">
    <property type="entry name" value="C1.5:_HAD__Beta-PGM__Phosphata"/>
    <property type="match status" value="1"/>
</dbReference>
<protein>
    <recommendedName>
        <fullName evidence="3">GMP/IMP nucleotidase</fullName>
    </recommendedName>
</protein>
<proteinExistence type="predicted"/>
<dbReference type="Proteomes" id="UP000003704">
    <property type="component" value="Unassembled WGS sequence"/>
</dbReference>
<dbReference type="GO" id="GO:0005829">
    <property type="term" value="C:cytosol"/>
    <property type="evidence" value="ECO:0007669"/>
    <property type="project" value="TreeGrafter"/>
</dbReference>
<dbReference type="NCBIfam" id="NF011564">
    <property type="entry name" value="PRK14988.1"/>
    <property type="match status" value="1"/>
</dbReference>
<name>I7ZB06_9GAMM</name>
<keyword evidence="2" id="KW-1185">Reference proteome</keyword>
<sequence length="226" mass="25821">MKKAQPDWSRIDHVLLDMDGTILDLAFDNYFWMDLVPQRYAQARGLTLEKAHEELLPKFRAIEHTLPWYSTDYWSEVTGLDLKQLKHEIRERVAFIGNSLAFLEAVKTSGRQLWLVTNAHPDAWQIKLDQVGLRPMFDVIASSHQFGAPKEHPAFWDALQARHAFPRESSLFADDSLPVLRAARAYGVGQIVAMRRPDSTRPPRELSEAEATEFAWSDGLGDLLPL</sequence>
<dbReference type="SFLD" id="SFLDS00003">
    <property type="entry name" value="Haloacid_Dehalogenase"/>
    <property type="match status" value="1"/>
</dbReference>
<dbReference type="RefSeq" id="WP_007185377.1">
    <property type="nucleotide sequence ID" value="NZ_AKGD01000002.1"/>
</dbReference>
<dbReference type="NCBIfam" id="TIGR01509">
    <property type="entry name" value="HAD-SF-IA-v3"/>
    <property type="match status" value="1"/>
</dbReference>
<comment type="caution">
    <text evidence="1">The sequence shown here is derived from an EMBL/GenBank/DDBJ whole genome shotgun (WGS) entry which is preliminary data.</text>
</comment>
<evidence type="ECO:0008006" key="3">
    <source>
        <dbReference type="Google" id="ProtNLM"/>
    </source>
</evidence>
<reference evidence="1 2" key="1">
    <citation type="journal article" date="2012" name="J. Bacteriol.">
        <title>Genome Sequence of n-Alkane-Degrading Hydrocarboniphaga effusa Strain AP103T (ATCC BAA-332T).</title>
        <authorList>
            <person name="Chang H.K."/>
            <person name="Zylstra G.J."/>
            <person name="Chae J.C."/>
        </authorList>
    </citation>
    <scope>NUCLEOTIDE SEQUENCE [LARGE SCALE GENOMIC DNA]</scope>
    <source>
        <strain evidence="1 2">AP103</strain>
    </source>
</reference>
<dbReference type="EMBL" id="AKGD01000002">
    <property type="protein sequence ID" value="EIT68852.1"/>
    <property type="molecule type" value="Genomic_DNA"/>
</dbReference>
<evidence type="ECO:0000313" key="1">
    <source>
        <dbReference type="EMBL" id="EIT68852.1"/>
    </source>
</evidence>
<dbReference type="PANTHER" id="PTHR43434">
    <property type="entry name" value="PHOSPHOGLYCOLATE PHOSPHATASE"/>
    <property type="match status" value="1"/>
</dbReference>
<organism evidence="1 2">
    <name type="scientific">Hydrocarboniphaga effusa AP103</name>
    <dbReference type="NCBI Taxonomy" id="1172194"/>
    <lineage>
        <taxon>Bacteria</taxon>
        <taxon>Pseudomonadati</taxon>
        <taxon>Pseudomonadota</taxon>
        <taxon>Gammaproteobacteria</taxon>
        <taxon>Nevskiales</taxon>
        <taxon>Nevskiaceae</taxon>
        <taxon>Hydrocarboniphaga</taxon>
    </lineage>
</organism>
<dbReference type="InterPro" id="IPR036412">
    <property type="entry name" value="HAD-like_sf"/>
</dbReference>
<dbReference type="SUPFAM" id="SSF56784">
    <property type="entry name" value="HAD-like"/>
    <property type="match status" value="1"/>
</dbReference>